<dbReference type="NCBIfam" id="NF040742">
    <property type="entry name" value="racem_Orr"/>
    <property type="match status" value="1"/>
</dbReference>
<dbReference type="Gene3D" id="3.20.20.10">
    <property type="entry name" value="Alanine racemase"/>
    <property type="match status" value="1"/>
</dbReference>
<sequence length="356" mass="39194">MKREYPCVEVNLGKITHNTREIVKLCSTKGIHVVGVTKVFCAKKPVVKAMLNGGLEIVGDSRIENLKRLEEFKCRKLLLRIPMESHAAEVVKYSDISLNSEIETIKRLSKAAKRASKIHNVILMIDMGDLREGVLERDVIDLVKEIISLENIKLAGIGTNLTCYGGVIPDGNNLGKLVMIKKEIKDKIGYEIPIVSGGNSSSLYAVMNGTIPDGINQLRIGEAIVLGRETSFGKDVPGCYKDSFTLKGEIIEIKEKPSVPIGTIGMDAFGQTPHFEDRGIIKRAIVALGRQDIVSEGLTPLDKQVNILGASSDHLLLDITNSCNLYKVGDIVDFNMDYGCLLRAMTSPYVKKYYVD</sequence>
<keyword evidence="6" id="KW-1185">Reference proteome</keyword>
<dbReference type="InterPro" id="IPR001608">
    <property type="entry name" value="Ala_racemase_N"/>
</dbReference>
<keyword evidence="3" id="KW-0413">Isomerase</keyword>
<organism evidence="5 6">
    <name type="scientific">Clostridium omnivorum</name>
    <dbReference type="NCBI Taxonomy" id="1604902"/>
    <lineage>
        <taxon>Bacteria</taxon>
        <taxon>Bacillati</taxon>
        <taxon>Bacillota</taxon>
        <taxon>Clostridia</taxon>
        <taxon>Eubacteriales</taxon>
        <taxon>Clostridiaceae</taxon>
        <taxon>Clostridium</taxon>
    </lineage>
</organism>
<evidence type="ECO:0000313" key="6">
    <source>
        <dbReference type="Proteomes" id="UP001208567"/>
    </source>
</evidence>
<name>A0ABQ5N076_9CLOT</name>
<dbReference type="InterPro" id="IPR029066">
    <property type="entry name" value="PLP-binding_barrel"/>
</dbReference>
<dbReference type="PANTHER" id="PTHR30511:SF3">
    <property type="entry name" value="LYSINE RACEMASE"/>
    <property type="match status" value="1"/>
</dbReference>
<evidence type="ECO:0000256" key="2">
    <source>
        <dbReference type="ARBA" id="ARBA00022898"/>
    </source>
</evidence>
<accession>A0ABQ5N076</accession>
<evidence type="ECO:0000313" key="5">
    <source>
        <dbReference type="EMBL" id="GLC28610.1"/>
    </source>
</evidence>
<dbReference type="RefSeq" id="WP_264847874.1">
    <property type="nucleotide sequence ID" value="NZ_BRXR01000001.1"/>
</dbReference>
<evidence type="ECO:0000256" key="3">
    <source>
        <dbReference type="ARBA" id="ARBA00023235"/>
    </source>
</evidence>
<dbReference type="Pfam" id="PF01168">
    <property type="entry name" value="Ala_racemase_N"/>
    <property type="match status" value="1"/>
</dbReference>
<dbReference type="SUPFAM" id="SSF51419">
    <property type="entry name" value="PLP-binding barrel"/>
    <property type="match status" value="1"/>
</dbReference>
<reference evidence="5 6" key="1">
    <citation type="journal article" date="2024" name="Int. J. Syst. Evol. Microbiol.">
        <title>Clostridium omnivorum sp. nov., isolated from anoxic soil under the treatment of reductive soil disinfestation.</title>
        <authorList>
            <person name="Ueki A."/>
            <person name="Tonouchi A."/>
            <person name="Kaku N."/>
            <person name="Honma S."/>
            <person name="Ueki K."/>
        </authorList>
    </citation>
    <scope>NUCLEOTIDE SEQUENCE [LARGE SCALE GENOMIC DNA]</scope>
    <source>
        <strain evidence="5 6">E14</strain>
    </source>
</reference>
<dbReference type="Proteomes" id="UP001208567">
    <property type="component" value="Unassembled WGS sequence"/>
</dbReference>
<dbReference type="EMBL" id="BRXR01000001">
    <property type="protein sequence ID" value="GLC28610.1"/>
    <property type="molecule type" value="Genomic_DNA"/>
</dbReference>
<gene>
    <name evidence="5" type="ORF">bsdE14_00200</name>
</gene>
<evidence type="ECO:0000259" key="4">
    <source>
        <dbReference type="Pfam" id="PF01168"/>
    </source>
</evidence>
<protein>
    <submittedName>
        <fullName evidence="5">Alanine racemase</fullName>
    </submittedName>
</protein>
<comment type="caution">
    <text evidence="5">The sequence shown here is derived from an EMBL/GenBank/DDBJ whole genome shotgun (WGS) entry which is preliminary data.</text>
</comment>
<comment type="cofactor">
    <cofactor evidence="1">
        <name>pyridoxal 5'-phosphate</name>
        <dbReference type="ChEBI" id="CHEBI:597326"/>
    </cofactor>
</comment>
<evidence type="ECO:0000256" key="1">
    <source>
        <dbReference type="ARBA" id="ARBA00001933"/>
    </source>
</evidence>
<keyword evidence="2" id="KW-0663">Pyridoxal phosphate</keyword>
<feature type="domain" description="Alanine racemase N-terminal" evidence="4">
    <location>
        <begin position="10"/>
        <end position="225"/>
    </location>
</feature>
<dbReference type="CDD" id="cd06815">
    <property type="entry name" value="PLPDE_III_AR_like_1"/>
    <property type="match status" value="1"/>
</dbReference>
<dbReference type="PANTHER" id="PTHR30511">
    <property type="entry name" value="ALANINE RACEMASE"/>
    <property type="match status" value="1"/>
</dbReference>
<proteinExistence type="predicted"/>
<dbReference type="InterPro" id="IPR000821">
    <property type="entry name" value="Ala_racemase"/>
</dbReference>